<proteinExistence type="predicted"/>
<accession>A0A918VHG6</accession>
<protein>
    <submittedName>
        <fullName evidence="2">Uncharacterized protein</fullName>
    </submittedName>
</protein>
<feature type="transmembrane region" description="Helical" evidence="1">
    <location>
        <begin position="34"/>
        <end position="52"/>
    </location>
</feature>
<dbReference type="Proteomes" id="UP000623010">
    <property type="component" value="Unassembled WGS sequence"/>
</dbReference>
<evidence type="ECO:0000313" key="3">
    <source>
        <dbReference type="Proteomes" id="UP000623010"/>
    </source>
</evidence>
<evidence type="ECO:0000256" key="1">
    <source>
        <dbReference type="SAM" id="Phobius"/>
    </source>
</evidence>
<keyword evidence="1" id="KW-0472">Membrane</keyword>
<dbReference type="RefSeq" id="WP_190059392.1">
    <property type="nucleotide sequence ID" value="NZ_BMWH01000020.1"/>
</dbReference>
<reference evidence="2" key="1">
    <citation type="journal article" date="2014" name="Int. J. Syst. Evol. Microbiol.">
        <title>Complete genome sequence of Corynebacterium casei LMG S-19264T (=DSM 44701T), isolated from a smear-ripened cheese.</title>
        <authorList>
            <consortium name="US DOE Joint Genome Institute (JGI-PGF)"/>
            <person name="Walter F."/>
            <person name="Albersmeier A."/>
            <person name="Kalinowski J."/>
            <person name="Ruckert C."/>
        </authorList>
    </citation>
    <scope>NUCLEOTIDE SEQUENCE</scope>
    <source>
        <strain evidence="2">JCM 5016</strain>
    </source>
</reference>
<sequence length="70" mass="7010">MKVSRYWKAIVAAVVAGAGTAGTAVQDGTVTAGEAAAIVLAVLGGLGFTWAVPNRPPARPEPASEPPRVL</sequence>
<comment type="caution">
    <text evidence="2">The sequence shown here is derived from an EMBL/GenBank/DDBJ whole genome shotgun (WGS) entry which is preliminary data.</text>
</comment>
<keyword evidence="1" id="KW-0812">Transmembrane</keyword>
<keyword evidence="1" id="KW-1133">Transmembrane helix</keyword>
<reference evidence="2" key="2">
    <citation type="submission" date="2020-09" db="EMBL/GenBank/DDBJ databases">
        <authorList>
            <person name="Sun Q."/>
            <person name="Ohkuma M."/>
        </authorList>
    </citation>
    <scope>NUCLEOTIDE SEQUENCE</scope>
    <source>
        <strain evidence="2">JCM 5016</strain>
    </source>
</reference>
<organism evidence="2 3">
    <name type="scientific">Streptomyces echinoruber</name>
    <dbReference type="NCBI Taxonomy" id="68898"/>
    <lineage>
        <taxon>Bacteria</taxon>
        <taxon>Bacillati</taxon>
        <taxon>Actinomycetota</taxon>
        <taxon>Actinomycetes</taxon>
        <taxon>Kitasatosporales</taxon>
        <taxon>Streptomycetaceae</taxon>
        <taxon>Streptomyces</taxon>
    </lineage>
</organism>
<evidence type="ECO:0000313" key="2">
    <source>
        <dbReference type="EMBL" id="GHA01622.1"/>
    </source>
</evidence>
<dbReference type="EMBL" id="BMWH01000020">
    <property type="protein sequence ID" value="GHA01622.1"/>
    <property type="molecule type" value="Genomic_DNA"/>
</dbReference>
<name>A0A918VHG6_9ACTN</name>
<gene>
    <name evidence="2" type="ORF">GCM10010389_46260</name>
</gene>
<keyword evidence="3" id="KW-1185">Reference proteome</keyword>
<dbReference type="AlphaFoldDB" id="A0A918VHG6"/>